<keyword evidence="1" id="KW-0614">Plasmid</keyword>
<proteinExistence type="predicted"/>
<dbReference type="EMBL" id="AF145236">
    <property type="protein sequence ID" value="AAF00124.1"/>
    <property type="molecule type" value="Genomic_DNA"/>
</dbReference>
<evidence type="ECO:0000313" key="1">
    <source>
        <dbReference type="EMBL" id="AAF00124.1"/>
    </source>
</evidence>
<accession>Q9V2V3</accession>
<protein>
    <submittedName>
        <fullName evidence="1">Uncharacterized protein</fullName>
    </submittedName>
</protein>
<dbReference type="AlphaFoldDB" id="Q9V2V3"/>
<name>Q9V2V3_METTF</name>
<sequence length="68" mass="8025">MDKKAITVEIGIEEYLKLQDLRVESLKTGRFVSVGCVMRDALKHYLQEVDLREKYLQQAEDNKKELIR</sequence>
<organism evidence="1">
    <name type="scientific">Methanothermobacter thermautotrophicus</name>
    <name type="common">Methanobacterium thermoformicicum</name>
    <dbReference type="NCBI Taxonomy" id="145262"/>
    <lineage>
        <taxon>Archaea</taxon>
        <taxon>Methanobacteriati</taxon>
        <taxon>Methanobacteriota</taxon>
        <taxon>Methanomada group</taxon>
        <taxon>Methanobacteria</taxon>
        <taxon>Methanobacteriales</taxon>
        <taxon>Methanobacteriaceae</taxon>
        <taxon>Methanothermobacter</taxon>
    </lineage>
</organism>
<geneLocation type="plasmid" evidence="1">
    <name>pME2200</name>
</geneLocation>
<reference evidence="1" key="1">
    <citation type="journal article" date="2001" name="Plasmid">
        <title>Comparative sequence analysis of plasmids pME2001 and pME2200 of methanothermobacter marburgensis strains Marburg and ZH3.</title>
        <authorList>
            <person name="Luo Y."/>
            <person name="Leisinger T."/>
            <person name="Wasserfallen A."/>
        </authorList>
    </citation>
    <scope>NUCLEOTIDE SEQUENCE</scope>
    <source>
        <strain evidence="1">ZH3</strain>
        <plasmid evidence="1">pME2200</plasmid>
    </source>
</reference>